<dbReference type="PRINTS" id="PR00080">
    <property type="entry name" value="SDRFAMILY"/>
</dbReference>
<dbReference type="PANTHER" id="PTHR42760">
    <property type="entry name" value="SHORT-CHAIN DEHYDROGENASES/REDUCTASES FAMILY MEMBER"/>
    <property type="match status" value="1"/>
</dbReference>
<comment type="similarity">
    <text evidence="1">Belongs to the short-chain dehydrogenases/reductases (SDR) family.</text>
</comment>
<reference evidence="2" key="1">
    <citation type="submission" date="2023-06" db="EMBL/GenBank/DDBJ databases">
        <title>Conoideocrella luteorostrata (Hypocreales: Clavicipitaceae), a potential biocontrol fungus for elongate hemlock scale in United States Christmas tree production areas.</title>
        <authorList>
            <person name="Barrett H."/>
            <person name="Lovett B."/>
            <person name="Macias A.M."/>
            <person name="Stajich J.E."/>
            <person name="Kasson M.T."/>
        </authorList>
    </citation>
    <scope>NUCLEOTIDE SEQUENCE</scope>
    <source>
        <strain evidence="2">ARSEF 14590</strain>
    </source>
</reference>
<dbReference type="PRINTS" id="PR00081">
    <property type="entry name" value="GDHRDH"/>
</dbReference>
<name>A0AAJ0FVV8_9HYPO</name>
<sequence length="260" mass="26930">MSANSSSTFGLEGKRVVITGAGGGVGQCLVSSFHAAGSIVIACDRDSTLLDALPSDSVNERHVFELSDPKAVKAAAGSIGQVDILINNAGFTKADNMSQVDDDDVQGEVNLNLTGTMNLTRALLKPMIAQGSGTIVMISSVNALLHCGNPIYSAAKAGQLAFARAIAVEYGGRGIRANAVCPGSMLTAAWQGRVDARPGLVEELTKYYPSQRLVLPQELANTVLFLSSPLSSGVSGVDIAVDGGLRAGNMRLVRDIIGLE</sequence>
<dbReference type="SUPFAM" id="SSF51735">
    <property type="entry name" value="NAD(P)-binding Rossmann-fold domains"/>
    <property type="match status" value="1"/>
</dbReference>
<comment type="caution">
    <text evidence="2">The sequence shown here is derived from an EMBL/GenBank/DDBJ whole genome shotgun (WGS) entry which is preliminary data.</text>
</comment>
<dbReference type="Proteomes" id="UP001251528">
    <property type="component" value="Unassembled WGS sequence"/>
</dbReference>
<proteinExistence type="inferred from homology"/>
<dbReference type="PANTHER" id="PTHR42760:SF135">
    <property type="entry name" value="BLL7886 PROTEIN"/>
    <property type="match status" value="1"/>
</dbReference>
<organism evidence="2 3">
    <name type="scientific">Conoideocrella luteorostrata</name>
    <dbReference type="NCBI Taxonomy" id="1105319"/>
    <lineage>
        <taxon>Eukaryota</taxon>
        <taxon>Fungi</taxon>
        <taxon>Dikarya</taxon>
        <taxon>Ascomycota</taxon>
        <taxon>Pezizomycotina</taxon>
        <taxon>Sordariomycetes</taxon>
        <taxon>Hypocreomycetidae</taxon>
        <taxon>Hypocreales</taxon>
        <taxon>Clavicipitaceae</taxon>
        <taxon>Conoideocrella</taxon>
    </lineage>
</organism>
<dbReference type="Gene3D" id="3.40.50.720">
    <property type="entry name" value="NAD(P)-binding Rossmann-like Domain"/>
    <property type="match status" value="1"/>
</dbReference>
<keyword evidence="3" id="KW-1185">Reference proteome</keyword>
<dbReference type="GO" id="GO:0030497">
    <property type="term" value="P:fatty acid elongation"/>
    <property type="evidence" value="ECO:0007669"/>
    <property type="project" value="TreeGrafter"/>
</dbReference>
<gene>
    <name evidence="2" type="ORF">QQS21_003042</name>
</gene>
<protein>
    <recommendedName>
        <fullName evidence="4">SDR family oxidoreductase</fullName>
    </recommendedName>
</protein>
<accession>A0AAJ0FVV8</accession>
<dbReference type="GO" id="GO:0016616">
    <property type="term" value="F:oxidoreductase activity, acting on the CH-OH group of donors, NAD or NADP as acceptor"/>
    <property type="evidence" value="ECO:0007669"/>
    <property type="project" value="TreeGrafter"/>
</dbReference>
<dbReference type="CDD" id="cd05233">
    <property type="entry name" value="SDR_c"/>
    <property type="match status" value="1"/>
</dbReference>
<dbReference type="Pfam" id="PF13561">
    <property type="entry name" value="adh_short_C2"/>
    <property type="match status" value="1"/>
</dbReference>
<evidence type="ECO:0000313" key="2">
    <source>
        <dbReference type="EMBL" id="KAK2608357.1"/>
    </source>
</evidence>
<dbReference type="InterPro" id="IPR036291">
    <property type="entry name" value="NAD(P)-bd_dom_sf"/>
</dbReference>
<dbReference type="InterPro" id="IPR002347">
    <property type="entry name" value="SDR_fam"/>
</dbReference>
<dbReference type="AlphaFoldDB" id="A0AAJ0FVV8"/>
<evidence type="ECO:0008006" key="4">
    <source>
        <dbReference type="Google" id="ProtNLM"/>
    </source>
</evidence>
<evidence type="ECO:0000313" key="3">
    <source>
        <dbReference type="Proteomes" id="UP001251528"/>
    </source>
</evidence>
<dbReference type="EMBL" id="JASWJB010000039">
    <property type="protein sequence ID" value="KAK2608357.1"/>
    <property type="molecule type" value="Genomic_DNA"/>
</dbReference>
<evidence type="ECO:0000256" key="1">
    <source>
        <dbReference type="ARBA" id="ARBA00006484"/>
    </source>
</evidence>